<dbReference type="Proteomes" id="UP000828048">
    <property type="component" value="Chromosome 12"/>
</dbReference>
<comment type="caution">
    <text evidence="1">The sequence shown here is derived from an EMBL/GenBank/DDBJ whole genome shotgun (WGS) entry which is preliminary data.</text>
</comment>
<sequence length="161" mass="18082">MDRVKLLKSAFFMVFVVLASKKCHSFIVPAIPRSLPPPTPLCMSQFALVNHACARVKVRPLSFNSPQESLVETSPTPPSPPSPPDETIHGHGYRRRHEEQEDENSPGEQECCRWLNVVDVECVCPLLIRLPNVFLRLAHNYTVVVSESCRVTYQCGELEGV</sequence>
<protein>
    <submittedName>
        <fullName evidence="1">Uncharacterized protein</fullName>
    </submittedName>
</protein>
<accession>A0ACB7ZCE0</accession>
<evidence type="ECO:0000313" key="2">
    <source>
        <dbReference type="Proteomes" id="UP000828048"/>
    </source>
</evidence>
<organism evidence="1 2">
    <name type="scientific">Vaccinium darrowii</name>
    <dbReference type="NCBI Taxonomy" id="229202"/>
    <lineage>
        <taxon>Eukaryota</taxon>
        <taxon>Viridiplantae</taxon>
        <taxon>Streptophyta</taxon>
        <taxon>Embryophyta</taxon>
        <taxon>Tracheophyta</taxon>
        <taxon>Spermatophyta</taxon>
        <taxon>Magnoliopsida</taxon>
        <taxon>eudicotyledons</taxon>
        <taxon>Gunneridae</taxon>
        <taxon>Pentapetalae</taxon>
        <taxon>asterids</taxon>
        <taxon>Ericales</taxon>
        <taxon>Ericaceae</taxon>
        <taxon>Vaccinioideae</taxon>
        <taxon>Vaccinieae</taxon>
        <taxon>Vaccinium</taxon>
    </lineage>
</organism>
<evidence type="ECO:0000313" key="1">
    <source>
        <dbReference type="EMBL" id="KAH7863458.1"/>
    </source>
</evidence>
<reference evidence="1 2" key="1">
    <citation type="journal article" date="2021" name="Hortic Res">
        <title>High-quality reference genome and annotation aids understanding of berry development for evergreen blueberry (Vaccinium darrowii).</title>
        <authorList>
            <person name="Yu J."/>
            <person name="Hulse-Kemp A.M."/>
            <person name="Babiker E."/>
            <person name="Staton M."/>
        </authorList>
    </citation>
    <scope>NUCLEOTIDE SEQUENCE [LARGE SCALE GENOMIC DNA]</scope>
    <source>
        <strain evidence="2">cv. NJ 8807/NJ 8810</strain>
        <tissue evidence="1">Young leaf</tissue>
    </source>
</reference>
<keyword evidence="2" id="KW-1185">Reference proteome</keyword>
<proteinExistence type="predicted"/>
<dbReference type="EMBL" id="CM037162">
    <property type="protein sequence ID" value="KAH7863458.1"/>
    <property type="molecule type" value="Genomic_DNA"/>
</dbReference>
<name>A0ACB7ZCE0_9ERIC</name>
<gene>
    <name evidence="1" type="ORF">Vadar_017742</name>
</gene>